<organism evidence="1 2">
    <name type="scientific">Actinopolyspora biskrensis</name>
    <dbReference type="NCBI Taxonomy" id="1470178"/>
    <lineage>
        <taxon>Bacteria</taxon>
        <taxon>Bacillati</taxon>
        <taxon>Actinomycetota</taxon>
        <taxon>Actinomycetes</taxon>
        <taxon>Actinopolysporales</taxon>
        <taxon>Actinopolysporaceae</taxon>
        <taxon>Actinopolyspora</taxon>
    </lineage>
</organism>
<dbReference type="Proteomes" id="UP000548304">
    <property type="component" value="Unassembled WGS sequence"/>
</dbReference>
<sequence length="48" mass="5484">MSQQVGGVMASGTADWSGLAGCSWRWCWWLVSPRCSRMSWSPRRHSVR</sequence>
<dbReference type="RefSeq" id="WP_179535201.1">
    <property type="nucleotide sequence ID" value="NZ_JACBYW010000003.1"/>
</dbReference>
<accession>A0A852YYZ7</accession>
<name>A0A852YYZ7_9ACTN</name>
<evidence type="ECO:0000313" key="1">
    <source>
        <dbReference type="EMBL" id="NYH78749.1"/>
    </source>
</evidence>
<dbReference type="EMBL" id="JACBYW010000003">
    <property type="protein sequence ID" value="NYH78749.1"/>
    <property type="molecule type" value="Genomic_DNA"/>
</dbReference>
<gene>
    <name evidence="1" type="ORF">FHR84_002074</name>
</gene>
<comment type="caution">
    <text evidence="1">The sequence shown here is derived from an EMBL/GenBank/DDBJ whole genome shotgun (WGS) entry which is preliminary data.</text>
</comment>
<reference evidence="1 2" key="1">
    <citation type="submission" date="2020-07" db="EMBL/GenBank/DDBJ databases">
        <title>Genomic Encyclopedia of Type Strains, Phase III (KMG-III): the genomes of soil and plant-associated and newly described type strains.</title>
        <authorList>
            <person name="Whitman W."/>
        </authorList>
    </citation>
    <scope>NUCLEOTIDE SEQUENCE [LARGE SCALE GENOMIC DNA]</scope>
    <source>
        <strain evidence="1 2">CECT 8576</strain>
    </source>
</reference>
<proteinExistence type="predicted"/>
<keyword evidence="2" id="KW-1185">Reference proteome</keyword>
<protein>
    <submittedName>
        <fullName evidence="1">Uncharacterized protein</fullName>
    </submittedName>
</protein>
<evidence type="ECO:0000313" key="2">
    <source>
        <dbReference type="Proteomes" id="UP000548304"/>
    </source>
</evidence>
<dbReference type="AlphaFoldDB" id="A0A852YYZ7"/>